<name>A0ABW3PI57_9LACO</name>
<keyword evidence="6" id="KW-1185">Reference proteome</keyword>
<evidence type="ECO:0000256" key="2">
    <source>
        <dbReference type="SAM" id="MobiDB-lite"/>
    </source>
</evidence>
<proteinExistence type="predicted"/>
<sequence length="510" mass="57370">MTPQEQAAFDKLKAENERLKFEVERLNEQLKSVLRKLYGPSSEQSPTSATGQTSLFNDETGVFPQPESTGKQIKSGNLRQTKRSSSQTKITRPLPSEKTIVPLKETVCDRCGETYHIFKKQVGRKLEYRPASVYIRKIYREVGKCQHCSADETFDGDKLVNAPMPAPLITRSLASASLVAAIVADKYELALPLDRQRSRLAELGLQVSEPTICHWVIKSAEQLTKLSDYLLVKLKARDHLHGDETPIQVLREPGKKATSKSYLWELRSIDQDPQPIIYFAYAASRQGAVAEKVYDGFTGTLVCDGYSGYNQLAQSVTRSGCWAHVRRKFWEAAHGVASQCSQSRRFVTIIDRLFRLERQLSELTAEQRLIKRQQLAAPILAEFWHLIDQTTAIPKSKLGKAIAYAIHQRAALAVPLTDPQVAISNNLAERSIKHTVIGRKNWLFSTSQAGAKANAVFLSLFETAKANGLNFRQYLTYLFEKLPQLGEFPTCQQLEAYLPWHPAVQQSCTD</sequence>
<dbReference type="InterPro" id="IPR039552">
    <property type="entry name" value="IS66_C"/>
</dbReference>
<reference evidence="6" key="1">
    <citation type="journal article" date="2019" name="Int. J. Syst. Evol. Microbiol.">
        <title>The Global Catalogue of Microorganisms (GCM) 10K type strain sequencing project: providing services to taxonomists for standard genome sequencing and annotation.</title>
        <authorList>
            <consortium name="The Broad Institute Genomics Platform"/>
            <consortium name="The Broad Institute Genome Sequencing Center for Infectious Disease"/>
            <person name="Wu L."/>
            <person name="Ma J."/>
        </authorList>
    </citation>
    <scope>NUCLEOTIDE SEQUENCE [LARGE SCALE GENOMIC DNA]</scope>
    <source>
        <strain evidence="6">CCUG 71848</strain>
    </source>
</reference>
<organism evidence="5 6">
    <name type="scientific">Lentilactobacillus raoultii</name>
    <dbReference type="NCBI Taxonomy" id="1987503"/>
    <lineage>
        <taxon>Bacteria</taxon>
        <taxon>Bacillati</taxon>
        <taxon>Bacillota</taxon>
        <taxon>Bacilli</taxon>
        <taxon>Lactobacillales</taxon>
        <taxon>Lactobacillaceae</taxon>
        <taxon>Lentilactobacillus</taxon>
    </lineage>
</organism>
<feature type="domain" description="Transposase IS66 central" evidence="3">
    <location>
        <begin position="171"/>
        <end position="452"/>
    </location>
</feature>
<feature type="domain" description="Transposase IS66 C-terminal" evidence="4">
    <location>
        <begin position="459"/>
        <end position="500"/>
    </location>
</feature>
<protein>
    <submittedName>
        <fullName evidence="5">IS66 family transposase</fullName>
    </submittedName>
</protein>
<dbReference type="EMBL" id="JBHTLH010000018">
    <property type="protein sequence ID" value="MFD1124979.1"/>
    <property type="molecule type" value="Genomic_DNA"/>
</dbReference>
<accession>A0ABW3PI57</accession>
<dbReference type="PANTHER" id="PTHR33678:SF1">
    <property type="entry name" value="BLL1576 PROTEIN"/>
    <property type="match status" value="1"/>
</dbReference>
<evidence type="ECO:0000313" key="6">
    <source>
        <dbReference type="Proteomes" id="UP001597156"/>
    </source>
</evidence>
<evidence type="ECO:0000259" key="4">
    <source>
        <dbReference type="Pfam" id="PF13817"/>
    </source>
</evidence>
<dbReference type="Proteomes" id="UP001597156">
    <property type="component" value="Unassembled WGS sequence"/>
</dbReference>
<evidence type="ECO:0000313" key="5">
    <source>
        <dbReference type="EMBL" id="MFD1124979.1"/>
    </source>
</evidence>
<dbReference type="PANTHER" id="PTHR33678">
    <property type="entry name" value="BLL1576 PROTEIN"/>
    <property type="match status" value="1"/>
</dbReference>
<keyword evidence="1" id="KW-0175">Coiled coil</keyword>
<feature type="compositionally biased region" description="Polar residues" evidence="2">
    <location>
        <begin position="41"/>
        <end position="57"/>
    </location>
</feature>
<dbReference type="RefSeq" id="WP_162919714.1">
    <property type="nucleotide sequence ID" value="NZ_JBHTLH010000018.1"/>
</dbReference>
<dbReference type="Pfam" id="PF13817">
    <property type="entry name" value="DDE_Tnp_IS66_C"/>
    <property type="match status" value="1"/>
</dbReference>
<feature type="coiled-coil region" evidence="1">
    <location>
        <begin position="9"/>
        <end position="36"/>
    </location>
</feature>
<feature type="compositionally biased region" description="Polar residues" evidence="2">
    <location>
        <begin position="66"/>
        <end position="90"/>
    </location>
</feature>
<dbReference type="NCBIfam" id="NF033517">
    <property type="entry name" value="transpos_IS66"/>
    <property type="match status" value="1"/>
</dbReference>
<gene>
    <name evidence="5" type="ORF">ACFQ22_06400</name>
</gene>
<evidence type="ECO:0000259" key="3">
    <source>
        <dbReference type="Pfam" id="PF03050"/>
    </source>
</evidence>
<comment type="caution">
    <text evidence="5">The sequence shown here is derived from an EMBL/GenBank/DDBJ whole genome shotgun (WGS) entry which is preliminary data.</text>
</comment>
<dbReference type="InterPro" id="IPR004291">
    <property type="entry name" value="Transposase_IS66_central"/>
</dbReference>
<dbReference type="InterPro" id="IPR052344">
    <property type="entry name" value="Transposase-related"/>
</dbReference>
<feature type="region of interest" description="Disordered" evidence="2">
    <location>
        <begin position="37"/>
        <end position="96"/>
    </location>
</feature>
<evidence type="ECO:0000256" key="1">
    <source>
        <dbReference type="SAM" id="Coils"/>
    </source>
</evidence>
<dbReference type="Pfam" id="PF03050">
    <property type="entry name" value="DDE_Tnp_IS66"/>
    <property type="match status" value="1"/>
</dbReference>